<dbReference type="RefSeq" id="WP_015745722.1">
    <property type="nucleotide sequence ID" value="NC_013235.1"/>
</dbReference>
<feature type="chain" id="PRO_5002992850" evidence="1">
    <location>
        <begin position="35"/>
        <end position="409"/>
    </location>
</feature>
<feature type="signal peptide" evidence="1">
    <location>
        <begin position="1"/>
        <end position="34"/>
    </location>
</feature>
<evidence type="ECO:0000313" key="4">
    <source>
        <dbReference type="Proteomes" id="UP000002218"/>
    </source>
</evidence>
<dbReference type="InterPro" id="IPR016047">
    <property type="entry name" value="M23ase_b-sheet_dom"/>
</dbReference>
<evidence type="ECO:0000313" key="3">
    <source>
        <dbReference type="EMBL" id="ACV76804.1"/>
    </source>
</evidence>
<accession>C8X633</accession>
<dbReference type="CDD" id="cd12797">
    <property type="entry name" value="M23_peptidase"/>
    <property type="match status" value="1"/>
</dbReference>
<sequence precursor="true">MNRGNSFRVALITAVFALALGAASCTSSSTTDTAATGGTPTDTVLTTTAAEHPSAILVQPIHDAQIVPGDDGKDHVEYELLVVNVYFDPVTLTSLTVLDPAGKEIGRITGATLAAATQALLTRTLTPAIDPSAAVAVDVDLAVEPGTAPERVTHRIDYTVTDPKRAVIIDIGDTVVNGPEVAIDRRAPVVIAPPLAGDGWVVSSGCCSPNVHRDTRLAINGDHIGTPETFAIDWVRVRNDRIYDGDGSQNEQHYAFGADILAVADATVVIVQDGEPEQLPDVRLVPEKSTELAGNLVILELEPGVFAAYAHLQPGSITVKVGDKVKVGQHLANLGNSGNSSGPHLHFGLLDQANMFTGRSLPYVLQQFTLVGAVNLETSTGDHLVIAPESRDVTRAYPLHGGILDIPES</sequence>
<dbReference type="PANTHER" id="PTHR21666">
    <property type="entry name" value="PEPTIDASE-RELATED"/>
    <property type="match status" value="1"/>
</dbReference>
<dbReference type="Gene3D" id="2.70.70.10">
    <property type="entry name" value="Glucose Permease (Domain IIA)"/>
    <property type="match status" value="1"/>
</dbReference>
<dbReference type="HOGENOM" id="CLU_044200_0_0_11"/>
<reference evidence="4" key="1">
    <citation type="submission" date="2009-09" db="EMBL/GenBank/DDBJ databases">
        <title>The complete genome of Nakamurella multipartita DSM 44233.</title>
        <authorList>
            <consortium name="US DOE Joint Genome Institute (JGI-PGF)"/>
            <person name="Lucas S."/>
            <person name="Copeland A."/>
            <person name="Lapidus A."/>
            <person name="Glavina del Rio T."/>
            <person name="Dalin E."/>
            <person name="Tice H."/>
            <person name="Bruce D."/>
            <person name="Goodwin L."/>
            <person name="Pitluck S."/>
            <person name="Kyrpides N."/>
            <person name="Mavromatis K."/>
            <person name="Ivanova N."/>
            <person name="Ovchinnikova G."/>
            <person name="Sims D."/>
            <person name="Meincke L."/>
            <person name="Brettin T."/>
            <person name="Detter J.C."/>
            <person name="Han C."/>
            <person name="Larimer F."/>
            <person name="Land M."/>
            <person name="Hauser L."/>
            <person name="Markowitz V."/>
            <person name="Cheng J.-F."/>
            <person name="Hugenholtz P."/>
            <person name="Woyke T."/>
            <person name="Wu D."/>
            <person name="Klenk H.-P."/>
            <person name="Eisen J.A."/>
        </authorList>
    </citation>
    <scope>NUCLEOTIDE SEQUENCE [LARGE SCALE GENOMIC DNA]</scope>
    <source>
        <strain evidence="4">ATCC 700099 / DSM 44233 / CIP 104796 / JCM 9543 / NBRC 105858 / Y-104</strain>
    </source>
</reference>
<dbReference type="InterPro" id="IPR050570">
    <property type="entry name" value="Cell_wall_metabolism_enzyme"/>
</dbReference>
<dbReference type="InterPro" id="IPR011055">
    <property type="entry name" value="Dup_hybrid_motif"/>
</dbReference>
<evidence type="ECO:0000256" key="1">
    <source>
        <dbReference type="SAM" id="SignalP"/>
    </source>
</evidence>
<dbReference type="PROSITE" id="PS51257">
    <property type="entry name" value="PROKAR_LIPOPROTEIN"/>
    <property type="match status" value="1"/>
</dbReference>
<keyword evidence="1" id="KW-0732">Signal</keyword>
<dbReference type="PANTHER" id="PTHR21666:SF270">
    <property type="entry name" value="MUREIN HYDROLASE ACTIVATOR ENVC"/>
    <property type="match status" value="1"/>
</dbReference>
<dbReference type="EMBL" id="CP001737">
    <property type="protein sequence ID" value="ACV76804.1"/>
    <property type="molecule type" value="Genomic_DNA"/>
</dbReference>
<evidence type="ECO:0000259" key="2">
    <source>
        <dbReference type="Pfam" id="PF01551"/>
    </source>
</evidence>
<dbReference type="eggNOG" id="COG0739">
    <property type="taxonomic scope" value="Bacteria"/>
</dbReference>
<dbReference type="InParanoid" id="C8X633"/>
<protein>
    <submittedName>
        <fullName evidence="3">Peptidase M23</fullName>
    </submittedName>
</protein>
<dbReference type="AlphaFoldDB" id="C8X633"/>
<proteinExistence type="predicted"/>
<dbReference type="OrthoDB" id="9809488at2"/>
<organism evidence="3 4">
    <name type="scientific">Nakamurella multipartita (strain ATCC 700099 / DSM 44233 / CIP 104796 / JCM 9543 / NBRC 105858 / Y-104)</name>
    <name type="common">Microsphaera multipartita</name>
    <dbReference type="NCBI Taxonomy" id="479431"/>
    <lineage>
        <taxon>Bacteria</taxon>
        <taxon>Bacillati</taxon>
        <taxon>Actinomycetota</taxon>
        <taxon>Actinomycetes</taxon>
        <taxon>Nakamurellales</taxon>
        <taxon>Nakamurellaceae</taxon>
        <taxon>Nakamurella</taxon>
    </lineage>
</organism>
<keyword evidence="4" id="KW-1185">Reference proteome</keyword>
<dbReference type="Pfam" id="PF01551">
    <property type="entry name" value="Peptidase_M23"/>
    <property type="match status" value="1"/>
</dbReference>
<reference evidence="3 4" key="2">
    <citation type="journal article" date="2010" name="Stand. Genomic Sci.">
        <title>Complete genome sequence of Nakamurella multipartita type strain (Y-104).</title>
        <authorList>
            <person name="Tice H."/>
            <person name="Mayilraj S."/>
            <person name="Sims D."/>
            <person name="Lapidus A."/>
            <person name="Nolan M."/>
            <person name="Lucas S."/>
            <person name="Glavina Del Rio T."/>
            <person name="Copeland A."/>
            <person name="Cheng J.F."/>
            <person name="Meincke L."/>
            <person name="Bruce D."/>
            <person name="Goodwin L."/>
            <person name="Pitluck S."/>
            <person name="Ivanova N."/>
            <person name="Mavromatis K."/>
            <person name="Ovchinnikova G."/>
            <person name="Pati A."/>
            <person name="Chen A."/>
            <person name="Palaniappan K."/>
            <person name="Land M."/>
            <person name="Hauser L."/>
            <person name="Chang Y.J."/>
            <person name="Jeffries C.D."/>
            <person name="Detter J.C."/>
            <person name="Brettin T."/>
            <person name="Rohde M."/>
            <person name="Goker M."/>
            <person name="Bristow J."/>
            <person name="Eisen J.A."/>
            <person name="Markowitz V."/>
            <person name="Hugenholtz P."/>
            <person name="Kyrpides N.C."/>
            <person name="Klenk H.P."/>
            <person name="Chen F."/>
        </authorList>
    </citation>
    <scope>NUCLEOTIDE SEQUENCE [LARGE SCALE GENOMIC DNA]</scope>
    <source>
        <strain evidence="4">ATCC 700099 / DSM 44233 / CIP 104796 / JCM 9543 / NBRC 105858 / Y-104</strain>
    </source>
</reference>
<name>C8X633_NAKMY</name>
<feature type="domain" description="M23ase beta-sheet core" evidence="2">
    <location>
        <begin position="257"/>
        <end position="352"/>
    </location>
</feature>
<dbReference type="GO" id="GO:0004222">
    <property type="term" value="F:metalloendopeptidase activity"/>
    <property type="evidence" value="ECO:0007669"/>
    <property type="project" value="TreeGrafter"/>
</dbReference>
<gene>
    <name evidence="3" type="ordered locus">Namu_0377</name>
</gene>
<dbReference type="Proteomes" id="UP000002218">
    <property type="component" value="Chromosome"/>
</dbReference>
<dbReference type="KEGG" id="nml:Namu_0377"/>
<dbReference type="SUPFAM" id="SSF51261">
    <property type="entry name" value="Duplicated hybrid motif"/>
    <property type="match status" value="1"/>
</dbReference>